<comment type="caution">
    <text evidence="2">The sequence shown here is derived from an EMBL/GenBank/DDBJ whole genome shotgun (WGS) entry which is preliminary data.</text>
</comment>
<dbReference type="Proteomes" id="UP000746747">
    <property type="component" value="Unassembled WGS sequence"/>
</dbReference>
<sequence length="265" mass="30010">MELYEGESHYRKKMQDTSKIPIVKFTKARGQSKSSLLLSPQSDYTDNEDSGLFVTSFYDSVYANESDQVKKIYNRGQTCEQPRTHQFLWALPRDTSDCDSDSAASCSSKSKTAKISKKKLRAALSSVHQPELLNAETNDRNSTSSSDSSFRAEYMTRISAIFDKAKNRERQLVHSHKNKKVAKNADSLGQVYQTITAQDARCVEDEIGMQNSDYAPAEALPSNKDLLTQSSSFFDWFHVFKASSGESSKAMKFEQPWMFQVLIKR</sequence>
<protein>
    <submittedName>
        <fullName evidence="2">Uncharacterized protein</fullName>
    </submittedName>
</protein>
<keyword evidence="3" id="KW-1185">Reference proteome</keyword>
<organism evidence="2 3">
    <name type="scientific">Cercopithifilaria johnstoni</name>
    <dbReference type="NCBI Taxonomy" id="2874296"/>
    <lineage>
        <taxon>Eukaryota</taxon>
        <taxon>Metazoa</taxon>
        <taxon>Ecdysozoa</taxon>
        <taxon>Nematoda</taxon>
        <taxon>Chromadorea</taxon>
        <taxon>Rhabditida</taxon>
        <taxon>Spirurina</taxon>
        <taxon>Spiruromorpha</taxon>
        <taxon>Filarioidea</taxon>
        <taxon>Onchocercidae</taxon>
        <taxon>Cercopithifilaria</taxon>
    </lineage>
</organism>
<dbReference type="OrthoDB" id="10476299at2759"/>
<dbReference type="EMBL" id="CAKAEH010000334">
    <property type="protein sequence ID" value="CAG9530663.1"/>
    <property type="molecule type" value="Genomic_DNA"/>
</dbReference>
<evidence type="ECO:0000313" key="3">
    <source>
        <dbReference type="Proteomes" id="UP000746747"/>
    </source>
</evidence>
<evidence type="ECO:0000313" key="2">
    <source>
        <dbReference type="EMBL" id="CAG9530663.1"/>
    </source>
</evidence>
<proteinExistence type="predicted"/>
<dbReference type="AlphaFoldDB" id="A0A8J2LVI8"/>
<accession>A0A8J2LVI8</accession>
<name>A0A8J2LVI8_9BILA</name>
<evidence type="ECO:0000256" key="1">
    <source>
        <dbReference type="SAM" id="MobiDB-lite"/>
    </source>
</evidence>
<reference evidence="2" key="1">
    <citation type="submission" date="2021-09" db="EMBL/GenBank/DDBJ databases">
        <authorList>
            <consortium name="Pathogen Informatics"/>
        </authorList>
    </citation>
    <scope>NUCLEOTIDE SEQUENCE</scope>
</reference>
<feature type="compositionally biased region" description="Low complexity" evidence="1">
    <location>
        <begin position="140"/>
        <end position="149"/>
    </location>
</feature>
<gene>
    <name evidence="2" type="ORF">CJOHNSTONI_LOCUS1136</name>
</gene>
<feature type="region of interest" description="Disordered" evidence="1">
    <location>
        <begin position="130"/>
        <end position="149"/>
    </location>
</feature>